<reference evidence="2" key="1">
    <citation type="submission" date="2023-03" db="EMBL/GenBank/DDBJ databases">
        <title>Massive genome expansion in bonnet fungi (Mycena s.s.) driven by repeated elements and novel gene families across ecological guilds.</title>
        <authorList>
            <consortium name="Lawrence Berkeley National Laboratory"/>
            <person name="Harder C.B."/>
            <person name="Miyauchi S."/>
            <person name="Viragh M."/>
            <person name="Kuo A."/>
            <person name="Thoen E."/>
            <person name="Andreopoulos B."/>
            <person name="Lu D."/>
            <person name="Skrede I."/>
            <person name="Drula E."/>
            <person name="Henrissat B."/>
            <person name="Morin E."/>
            <person name="Kohler A."/>
            <person name="Barry K."/>
            <person name="LaButti K."/>
            <person name="Morin E."/>
            <person name="Salamov A."/>
            <person name="Lipzen A."/>
            <person name="Mereny Z."/>
            <person name="Hegedus B."/>
            <person name="Baldrian P."/>
            <person name="Stursova M."/>
            <person name="Weitz H."/>
            <person name="Taylor A."/>
            <person name="Grigoriev I.V."/>
            <person name="Nagy L.G."/>
            <person name="Martin F."/>
            <person name="Kauserud H."/>
        </authorList>
    </citation>
    <scope>NUCLEOTIDE SEQUENCE</scope>
    <source>
        <strain evidence="2">CBHHK067</strain>
    </source>
</reference>
<feature type="compositionally biased region" description="Polar residues" evidence="1">
    <location>
        <begin position="291"/>
        <end position="300"/>
    </location>
</feature>
<proteinExistence type="predicted"/>
<keyword evidence="3" id="KW-1185">Reference proteome</keyword>
<feature type="compositionally biased region" description="Polar residues" evidence="1">
    <location>
        <begin position="323"/>
        <end position="340"/>
    </location>
</feature>
<feature type="region of interest" description="Disordered" evidence="1">
    <location>
        <begin position="1"/>
        <end position="26"/>
    </location>
</feature>
<feature type="compositionally biased region" description="Basic residues" evidence="1">
    <location>
        <begin position="1"/>
        <end position="15"/>
    </location>
</feature>
<evidence type="ECO:0000256" key="1">
    <source>
        <dbReference type="SAM" id="MobiDB-lite"/>
    </source>
</evidence>
<feature type="compositionally biased region" description="Low complexity" evidence="1">
    <location>
        <begin position="301"/>
        <end position="317"/>
    </location>
</feature>
<comment type="caution">
    <text evidence="2">The sequence shown here is derived from an EMBL/GenBank/DDBJ whole genome shotgun (WGS) entry which is preliminary data.</text>
</comment>
<dbReference type="EMBL" id="JARKIE010000016">
    <property type="protein sequence ID" value="KAJ7701918.1"/>
    <property type="molecule type" value="Genomic_DNA"/>
</dbReference>
<name>A0AAD7DYB6_MYCRO</name>
<feature type="compositionally biased region" description="Pro residues" evidence="1">
    <location>
        <begin position="369"/>
        <end position="389"/>
    </location>
</feature>
<evidence type="ECO:0000313" key="2">
    <source>
        <dbReference type="EMBL" id="KAJ7701918.1"/>
    </source>
</evidence>
<feature type="compositionally biased region" description="Basic and acidic residues" evidence="1">
    <location>
        <begin position="414"/>
        <end position="428"/>
    </location>
</feature>
<feature type="region of interest" description="Disordered" evidence="1">
    <location>
        <begin position="284"/>
        <end position="465"/>
    </location>
</feature>
<feature type="region of interest" description="Disordered" evidence="1">
    <location>
        <begin position="105"/>
        <end position="125"/>
    </location>
</feature>
<protein>
    <recommendedName>
        <fullName evidence="4">WH2 domain-containing protein</fullName>
    </recommendedName>
</protein>
<sequence length="587" mass="61538">MKMKMSLKPKSRRASQKVPAPPPGLKSLVLVGRLQAQQDGTPVKKPANPGTRLLRLLGLKKEPVEVEKSFVHINKATARSKAPFVVPLCYDTRRPAPQVRAVSTPVMPKASPIPRKTQAAPRVSSRPLPRCVAVAPAPRAAPRAAPRPLLRAVPQAASQQRVALVGKQAVRPAKMVSPPASHLPRASSAVLPLQVPRTVPPRACSAPPGLKLLCLSSNRVFIPSPAPVSLGLSFSAAPKATVAGIARSSGISYIPRYIGRRSTSSISLSSGSCAFCGSSTFSPGRPVSDASDPTTVSDLGSTSTSLAARSTSTPSASRVGGALSTSSRAGAFAEQTTPRRTSVEIGVQTDLQDKSDEEVPVDSLTHTAPSPPPPPPPPPPPLPPPPPPMKRTGSSLLAAIKARRASASTTPSKPKRDPSALMDELKDKLARRKLPSPQTGGPGTPSSPKKAASSPFAALRSRRPVKKENVVVEEGELLQVFKRRKANGGRIPLGGVDVNASSSNEHDARGARKVRRIVVPPVVAGTVPSRDPRIMSELERLRAQGKVAGGKVAGLAAAATAANTEEFIDAHDKVGRNKENPEVKDRK</sequence>
<gene>
    <name evidence="2" type="ORF">B0H17DRAFT_168006</name>
</gene>
<accession>A0AAD7DYB6</accession>
<feature type="compositionally biased region" description="Low complexity" evidence="1">
    <location>
        <begin position="435"/>
        <end position="458"/>
    </location>
</feature>
<evidence type="ECO:0008006" key="4">
    <source>
        <dbReference type="Google" id="ProtNLM"/>
    </source>
</evidence>
<organism evidence="2 3">
    <name type="scientific">Mycena rosella</name>
    <name type="common">Pink bonnet</name>
    <name type="synonym">Agaricus rosellus</name>
    <dbReference type="NCBI Taxonomy" id="1033263"/>
    <lineage>
        <taxon>Eukaryota</taxon>
        <taxon>Fungi</taxon>
        <taxon>Dikarya</taxon>
        <taxon>Basidiomycota</taxon>
        <taxon>Agaricomycotina</taxon>
        <taxon>Agaricomycetes</taxon>
        <taxon>Agaricomycetidae</taxon>
        <taxon>Agaricales</taxon>
        <taxon>Marasmiineae</taxon>
        <taxon>Mycenaceae</taxon>
        <taxon>Mycena</taxon>
    </lineage>
</organism>
<dbReference type="Proteomes" id="UP001221757">
    <property type="component" value="Unassembled WGS sequence"/>
</dbReference>
<evidence type="ECO:0000313" key="3">
    <source>
        <dbReference type="Proteomes" id="UP001221757"/>
    </source>
</evidence>
<feature type="region of interest" description="Disordered" evidence="1">
    <location>
        <begin position="488"/>
        <end position="512"/>
    </location>
</feature>
<dbReference type="AlphaFoldDB" id="A0AAD7DYB6"/>